<feature type="coiled-coil region" evidence="1">
    <location>
        <begin position="122"/>
        <end position="184"/>
    </location>
</feature>
<evidence type="ECO:0000256" key="1">
    <source>
        <dbReference type="SAM" id="Coils"/>
    </source>
</evidence>
<dbReference type="AlphaFoldDB" id="A0AAD7LTM4"/>
<organism evidence="3 4">
    <name type="scientific">Quillaja saponaria</name>
    <name type="common">Soap bark tree</name>
    <dbReference type="NCBI Taxonomy" id="32244"/>
    <lineage>
        <taxon>Eukaryota</taxon>
        <taxon>Viridiplantae</taxon>
        <taxon>Streptophyta</taxon>
        <taxon>Embryophyta</taxon>
        <taxon>Tracheophyta</taxon>
        <taxon>Spermatophyta</taxon>
        <taxon>Magnoliopsida</taxon>
        <taxon>eudicotyledons</taxon>
        <taxon>Gunneridae</taxon>
        <taxon>Pentapetalae</taxon>
        <taxon>rosids</taxon>
        <taxon>fabids</taxon>
        <taxon>Fabales</taxon>
        <taxon>Quillajaceae</taxon>
        <taxon>Quillaja</taxon>
    </lineage>
</organism>
<feature type="compositionally biased region" description="Basic residues" evidence="2">
    <location>
        <begin position="25"/>
        <end position="35"/>
    </location>
</feature>
<feature type="compositionally biased region" description="Basic and acidic residues" evidence="2">
    <location>
        <begin position="46"/>
        <end position="55"/>
    </location>
</feature>
<feature type="coiled-coil region" evidence="1">
    <location>
        <begin position="348"/>
        <end position="417"/>
    </location>
</feature>
<feature type="region of interest" description="Disordered" evidence="2">
    <location>
        <begin position="1"/>
        <end position="55"/>
    </location>
</feature>
<accession>A0AAD7LTM4</accession>
<dbReference type="PANTHER" id="PTHR35468:SF1">
    <property type="entry name" value="MYOSIN-LIKE PROTEIN"/>
    <property type="match status" value="1"/>
</dbReference>
<feature type="compositionally biased region" description="Polar residues" evidence="2">
    <location>
        <begin position="36"/>
        <end position="45"/>
    </location>
</feature>
<comment type="caution">
    <text evidence="3">The sequence shown here is derived from an EMBL/GenBank/DDBJ whole genome shotgun (WGS) entry which is preliminary data.</text>
</comment>
<dbReference type="EMBL" id="JARAOO010000006">
    <property type="protein sequence ID" value="KAJ7964089.1"/>
    <property type="molecule type" value="Genomic_DNA"/>
</dbReference>
<keyword evidence="1" id="KW-0175">Coiled coil</keyword>
<proteinExistence type="predicted"/>
<keyword evidence="4" id="KW-1185">Reference proteome</keyword>
<evidence type="ECO:0000313" key="4">
    <source>
        <dbReference type="Proteomes" id="UP001163823"/>
    </source>
</evidence>
<gene>
    <name evidence="3" type="ORF">O6P43_013954</name>
</gene>
<evidence type="ECO:0000256" key="2">
    <source>
        <dbReference type="SAM" id="MobiDB-lite"/>
    </source>
</evidence>
<feature type="region of interest" description="Disordered" evidence="2">
    <location>
        <begin position="283"/>
        <end position="316"/>
    </location>
</feature>
<dbReference type="Proteomes" id="UP001163823">
    <property type="component" value="Chromosome 6"/>
</dbReference>
<protein>
    <submittedName>
        <fullName evidence="3">Myosin-related</fullName>
    </submittedName>
</protein>
<reference evidence="3" key="1">
    <citation type="journal article" date="2023" name="Science">
        <title>Elucidation of the pathway for biosynthesis of saponin adjuvants from the soapbark tree.</title>
        <authorList>
            <person name="Reed J."/>
            <person name="Orme A."/>
            <person name="El-Demerdash A."/>
            <person name="Owen C."/>
            <person name="Martin L.B.B."/>
            <person name="Misra R.C."/>
            <person name="Kikuchi S."/>
            <person name="Rejzek M."/>
            <person name="Martin A.C."/>
            <person name="Harkess A."/>
            <person name="Leebens-Mack J."/>
            <person name="Louveau T."/>
            <person name="Stephenson M.J."/>
            <person name="Osbourn A."/>
        </authorList>
    </citation>
    <scope>NUCLEOTIDE SEQUENCE</scope>
    <source>
        <strain evidence="3">S10</strain>
    </source>
</reference>
<feature type="region of interest" description="Disordered" evidence="2">
    <location>
        <begin position="461"/>
        <end position="488"/>
    </location>
</feature>
<dbReference type="KEGG" id="qsa:O6P43_013954"/>
<dbReference type="PANTHER" id="PTHR35468">
    <property type="entry name" value="MYOSIN-LIKE PROTEIN"/>
    <property type="match status" value="1"/>
</dbReference>
<feature type="compositionally biased region" description="Low complexity" evidence="2">
    <location>
        <begin position="283"/>
        <end position="293"/>
    </location>
</feature>
<feature type="compositionally biased region" description="Polar residues" evidence="2">
    <location>
        <begin position="300"/>
        <end position="312"/>
    </location>
</feature>
<sequence length="519" mass="59620">MSTTTATRRAKWHYPPPPPTPKILHLPRRPRRRPNKTLSGKPTSSDARRDHKGKLESLFDQERTFSRNVPIVLLDYSERRRERVEGRESCELGGDGGCGLMMEEERWRFQAEILRAECNLLRMEKEIAVKKLERTRAQMERTLRSAVQTLVSGRIKICEGQNVGIVLDEEIQVLTEKLEKLERRSGRKDLDLRTKSNFDKQASVLQRRLEKFGGTSDETCVKEIREMAEASLSIKTRCRADESFVCSGKLNVEILRRKMERLSKGILLERMEEEYKSMLSTASTSAASSASTSRRIDFPDSSSIRQPNQETVSHGGKLCSGQCKSIVRRIVEQVRAETEQWSQMQEMLGQVREEMEELQTSRDFWEARALDSDFQIQSLHTHVQEWRQKALSSETQANQLQTQLSVLCGDLERLRNEQNAEKLKERSSQHISLDVQNEMEKRVLVCHLKENIYTGEIRKKQSEVSRGGRRKAQATSGGSMATKRSPFQDIGNSSLLMRQNSKAVFPLHCHPPSNKEESF</sequence>
<evidence type="ECO:0000313" key="3">
    <source>
        <dbReference type="EMBL" id="KAJ7964089.1"/>
    </source>
</evidence>
<name>A0AAD7LTM4_QUISA</name>